<keyword evidence="8" id="KW-1185">Reference proteome</keyword>
<reference evidence="7" key="1">
    <citation type="submission" date="2022-06" db="EMBL/GenBank/DDBJ databases">
        <title>Uncovering the hologenomic basis of an extraordinary plant invasion.</title>
        <authorList>
            <person name="Bieker V.C."/>
            <person name="Martin M.D."/>
            <person name="Gilbert T."/>
            <person name="Hodgins K."/>
            <person name="Battlay P."/>
            <person name="Petersen B."/>
            <person name="Wilson J."/>
        </authorList>
    </citation>
    <scope>NUCLEOTIDE SEQUENCE</scope>
    <source>
        <strain evidence="7">AA19_3_7</strain>
        <tissue evidence="7">Leaf</tissue>
    </source>
</reference>
<accession>A0AAD5CF14</accession>
<keyword evidence="5" id="KW-0472">Membrane</keyword>
<gene>
    <name evidence="7" type="ORF">M8C21_021983</name>
</gene>
<evidence type="ECO:0000313" key="8">
    <source>
        <dbReference type="Proteomes" id="UP001206925"/>
    </source>
</evidence>
<feature type="region of interest" description="Disordered" evidence="6">
    <location>
        <begin position="273"/>
        <end position="301"/>
    </location>
</feature>
<comment type="similarity">
    <text evidence="2">Belongs to the TMEM120 family.</text>
</comment>
<dbReference type="PANTHER" id="PTHR36380">
    <property type="entry name" value="BNAA03G58330D PROTEIN"/>
    <property type="match status" value="1"/>
</dbReference>
<proteinExistence type="inferred from homology"/>
<keyword evidence="3" id="KW-0812">Transmembrane</keyword>
<evidence type="ECO:0000256" key="6">
    <source>
        <dbReference type="SAM" id="MobiDB-lite"/>
    </source>
</evidence>
<evidence type="ECO:0000256" key="4">
    <source>
        <dbReference type="ARBA" id="ARBA00022989"/>
    </source>
</evidence>
<dbReference type="InterPro" id="IPR012926">
    <property type="entry name" value="TMEM120A/B"/>
</dbReference>
<evidence type="ECO:0000313" key="7">
    <source>
        <dbReference type="EMBL" id="KAI7740883.1"/>
    </source>
</evidence>
<feature type="region of interest" description="Disordered" evidence="6">
    <location>
        <begin position="86"/>
        <end position="113"/>
    </location>
</feature>
<feature type="compositionally biased region" description="Basic and acidic residues" evidence="6">
    <location>
        <begin position="137"/>
        <end position="151"/>
    </location>
</feature>
<dbReference type="EMBL" id="JAMZMK010008327">
    <property type="protein sequence ID" value="KAI7740883.1"/>
    <property type="molecule type" value="Genomic_DNA"/>
</dbReference>
<dbReference type="Pfam" id="PF07851">
    <property type="entry name" value="TMEM120A-B"/>
    <property type="match status" value="1"/>
</dbReference>
<comment type="subcellular location">
    <subcellularLocation>
        <location evidence="1">Membrane</location>
        <topology evidence="1">Multi-pass membrane protein</topology>
    </subcellularLocation>
</comment>
<dbReference type="GO" id="GO:0016020">
    <property type="term" value="C:membrane"/>
    <property type="evidence" value="ECO:0007669"/>
    <property type="project" value="UniProtKB-SubCell"/>
</dbReference>
<organism evidence="7 8">
    <name type="scientific">Ambrosia artemisiifolia</name>
    <name type="common">Common ragweed</name>
    <dbReference type="NCBI Taxonomy" id="4212"/>
    <lineage>
        <taxon>Eukaryota</taxon>
        <taxon>Viridiplantae</taxon>
        <taxon>Streptophyta</taxon>
        <taxon>Embryophyta</taxon>
        <taxon>Tracheophyta</taxon>
        <taxon>Spermatophyta</taxon>
        <taxon>Magnoliopsida</taxon>
        <taxon>eudicotyledons</taxon>
        <taxon>Gunneridae</taxon>
        <taxon>Pentapetalae</taxon>
        <taxon>asterids</taxon>
        <taxon>campanulids</taxon>
        <taxon>Asterales</taxon>
        <taxon>Asteraceae</taxon>
        <taxon>Asteroideae</taxon>
        <taxon>Heliantheae alliance</taxon>
        <taxon>Heliantheae</taxon>
        <taxon>Ambrosia</taxon>
    </lineage>
</organism>
<comment type="caution">
    <text evidence="7">The sequence shown here is derived from an EMBL/GenBank/DDBJ whole genome shotgun (WGS) entry which is preliminary data.</text>
</comment>
<feature type="compositionally biased region" description="Basic and acidic residues" evidence="6">
    <location>
        <begin position="165"/>
        <end position="179"/>
    </location>
</feature>
<protein>
    <recommendedName>
        <fullName evidence="9">Transmembrane protein</fullName>
    </recommendedName>
</protein>
<sequence>MAEPQKTDPPVKSKEKSSLLDIDIDKDFLGSWKSMSMGDDGMDFDFGPTTKGKQKAFNFDKMDMDFSVDDGFDKLSSFKMDMPGFDISSPAKKSGKSTEKSKDISSGGAKQSKRESFGFSFDFDGFADLGFESKKTKIDETSNKSKDKEGHSNASISGDSGDFLATKDVDASKDDDVSSKHPASRGITNSKVDTQKDNSKDPDPRTEDANLKSVIDESSLLKAANSEEQQIQRTIEPIQESPSSEKRYSPEPVAQKVVQDSYVHSEDINICTEGTFSDAQEDESRTSVRVVSPSKRDEKNDNMRPVAELVPTRNISAHMETRRENSETCEMRDDNATTEHIDGIDVSKDTSKADSHPESYVTPGIENLTNEEMADKRNADSCTELQGNLLGSGTAVEELATDKERGNFPVRSKYFIKQNGSESELQQASASSTKLISISNKRTNTLPSNPALEKREFGSRSLESDSKFTGVSRSLPKVLSKDIPVQSKDIPVQTEKTEAGHVKSLDNTREALSADNIRSRSESVVSTVAHDISLMKEKPVLKGNDQISANRSDVQPSSSIEQLRKNISLNIINPGTSTHNMRKAVVKEKNRISPTKVEMKASETYRTEAKATQFLVDIPRLTPVKRLSASPCSNKMTASSEKAVEEQGCNHTSMAHAKSPRLDVSLTEMDISSIENDGIFEKAEACSKELEDESASALISRNSSEDASLRQRALALDSNIKMLRSFIDSSVKKGTLDAKRAEKLSEELSRASYALSEGDAATFLPCKSHGRFLRMFLGPINVRANKQDVQLKVKEEYYSFRDRTAYLFLFFPSLLLVLRSQIWGGCFPALPVQIYQAWLLFLYTALALRENILRVNGSDIRPWWIYHHYCAMGMALISLTWEIEKQPDCAQKQKGIQLFLRWAIM</sequence>
<dbReference type="PANTHER" id="PTHR36380:SF1">
    <property type="entry name" value="OS01G0755100 PROTEIN"/>
    <property type="match status" value="1"/>
</dbReference>
<evidence type="ECO:0000256" key="2">
    <source>
        <dbReference type="ARBA" id="ARBA00009700"/>
    </source>
</evidence>
<evidence type="ECO:0008006" key="9">
    <source>
        <dbReference type="Google" id="ProtNLM"/>
    </source>
</evidence>
<dbReference type="InterPro" id="IPR038777">
    <property type="entry name" value="At4g18490-like"/>
</dbReference>
<feature type="non-terminal residue" evidence="7">
    <location>
        <position position="905"/>
    </location>
</feature>
<feature type="compositionally biased region" description="Basic and acidic residues" evidence="6">
    <location>
        <begin position="193"/>
        <end position="210"/>
    </location>
</feature>
<keyword evidence="4" id="KW-1133">Transmembrane helix</keyword>
<dbReference type="Proteomes" id="UP001206925">
    <property type="component" value="Unassembled WGS sequence"/>
</dbReference>
<evidence type="ECO:0000256" key="5">
    <source>
        <dbReference type="ARBA" id="ARBA00023136"/>
    </source>
</evidence>
<evidence type="ECO:0000256" key="3">
    <source>
        <dbReference type="ARBA" id="ARBA00022692"/>
    </source>
</evidence>
<evidence type="ECO:0000256" key="1">
    <source>
        <dbReference type="ARBA" id="ARBA00004141"/>
    </source>
</evidence>
<feature type="region of interest" description="Disordered" evidence="6">
    <location>
        <begin position="137"/>
        <end position="254"/>
    </location>
</feature>
<dbReference type="AlphaFoldDB" id="A0AAD5CF14"/>
<name>A0AAD5CF14_AMBAR</name>